<proteinExistence type="predicted"/>
<name>A0ABP9Y7P0_9FUNG</name>
<evidence type="ECO:0000313" key="2">
    <source>
        <dbReference type="Proteomes" id="UP001476247"/>
    </source>
</evidence>
<evidence type="ECO:0000313" key="1">
    <source>
        <dbReference type="EMBL" id="GAA5802996.1"/>
    </source>
</evidence>
<comment type="caution">
    <text evidence="1">The sequence shown here is derived from an EMBL/GenBank/DDBJ whole genome shotgun (WGS) entry which is preliminary data.</text>
</comment>
<dbReference type="InterPro" id="IPR011006">
    <property type="entry name" value="CheY-like_superfamily"/>
</dbReference>
<keyword evidence="2" id="KW-1185">Reference proteome</keyword>
<accession>A0ABP9Y7P0</accession>
<dbReference type="EMBL" id="BAABUJ010000025">
    <property type="protein sequence ID" value="GAA5802996.1"/>
    <property type="molecule type" value="Genomic_DNA"/>
</dbReference>
<organism evidence="1 2">
    <name type="scientific">Helicostylum pulchrum</name>
    <dbReference type="NCBI Taxonomy" id="562976"/>
    <lineage>
        <taxon>Eukaryota</taxon>
        <taxon>Fungi</taxon>
        <taxon>Fungi incertae sedis</taxon>
        <taxon>Mucoromycota</taxon>
        <taxon>Mucoromycotina</taxon>
        <taxon>Mucoromycetes</taxon>
        <taxon>Mucorales</taxon>
        <taxon>Mucorineae</taxon>
        <taxon>Mucoraceae</taxon>
        <taxon>Helicostylum</taxon>
    </lineage>
</organism>
<protein>
    <recommendedName>
        <fullName evidence="3">Response regulatory domain-containing protein</fullName>
    </recommendedName>
</protein>
<reference evidence="1 2" key="1">
    <citation type="submission" date="2024-04" db="EMBL/GenBank/DDBJ databases">
        <title>genome sequences of Mucor flavus KT1a and Helicostylum pulchrum KT1b strains isolation_sourced from the surface of a dry-aged beef.</title>
        <authorList>
            <person name="Toyotome T."/>
            <person name="Hosono M."/>
            <person name="Torimaru M."/>
            <person name="Fukuda K."/>
            <person name="Mikami N."/>
        </authorList>
    </citation>
    <scope>NUCLEOTIDE SEQUENCE [LARGE SCALE GENOMIC DNA]</scope>
    <source>
        <strain evidence="1 2">KT1b</strain>
    </source>
</reference>
<dbReference type="Gene3D" id="3.40.50.2300">
    <property type="match status" value="1"/>
</dbReference>
<gene>
    <name evidence="1" type="ORF">HPULCUR_008471</name>
</gene>
<sequence>MRVSNDFDVVYVDQSNDACETILKSTFRKVDVVTNQKDVMKCIMSRENDNVSILLLIDIDQFFPVLEKICQSIQYRHLINIIPVACSKNDSSSLMVRCIETGASDFILKPFQESVIKTMFLVKRS</sequence>
<evidence type="ECO:0008006" key="3">
    <source>
        <dbReference type="Google" id="ProtNLM"/>
    </source>
</evidence>
<dbReference type="SUPFAM" id="SSF52172">
    <property type="entry name" value="CheY-like"/>
    <property type="match status" value="1"/>
</dbReference>
<dbReference type="Proteomes" id="UP001476247">
    <property type="component" value="Unassembled WGS sequence"/>
</dbReference>